<protein>
    <submittedName>
        <fullName evidence="3">Glycosyl transferase family 90</fullName>
    </submittedName>
</protein>
<feature type="domain" description="Glycosyl transferase CAP10" evidence="2">
    <location>
        <begin position="457"/>
        <end position="536"/>
    </location>
</feature>
<dbReference type="RefSeq" id="WP_089387460.1">
    <property type="nucleotide sequence ID" value="NZ_FZNM01000003.1"/>
</dbReference>
<evidence type="ECO:0000313" key="6">
    <source>
        <dbReference type="Proteomes" id="UP000292859"/>
    </source>
</evidence>
<dbReference type="Pfam" id="PF05686">
    <property type="entry name" value="Glyco_transf_90"/>
    <property type="match status" value="1"/>
</dbReference>
<evidence type="ECO:0000256" key="1">
    <source>
        <dbReference type="ARBA" id="ARBA00022679"/>
    </source>
</evidence>
<name>A0A238W3K7_9RHOB</name>
<dbReference type="SUPFAM" id="SSF52540">
    <property type="entry name" value="P-loop containing nucleoside triphosphate hydrolases"/>
    <property type="match status" value="1"/>
</dbReference>
<reference evidence="3" key="1">
    <citation type="submission" date="2017-06" db="EMBL/GenBank/DDBJ databases">
        <authorList>
            <person name="Kim H.J."/>
            <person name="Triplett B.A."/>
        </authorList>
    </citation>
    <scope>NUCLEOTIDE SEQUENCE [LARGE SCALE GENOMIC DNA]</scope>
    <source>
        <strain evidence="3">DSM 26170</strain>
    </source>
</reference>
<organism evidence="3 5">
    <name type="scientific">Paracoccus sediminis</name>
    <dbReference type="NCBI Taxonomy" id="1214787"/>
    <lineage>
        <taxon>Bacteria</taxon>
        <taxon>Pseudomonadati</taxon>
        <taxon>Pseudomonadota</taxon>
        <taxon>Alphaproteobacteria</taxon>
        <taxon>Rhodobacterales</taxon>
        <taxon>Paracoccaceae</taxon>
        <taxon>Paracoccus</taxon>
    </lineage>
</organism>
<dbReference type="AlphaFoldDB" id="A0A238W3K7"/>
<accession>A0A238W3K7</accession>
<dbReference type="EMBL" id="FZNM01000003">
    <property type="protein sequence ID" value="SNR41088.1"/>
    <property type="molecule type" value="Genomic_DNA"/>
</dbReference>
<keyword evidence="1 3" id="KW-0808">Transferase</keyword>
<dbReference type="GO" id="GO:0016740">
    <property type="term" value="F:transferase activity"/>
    <property type="evidence" value="ECO:0007669"/>
    <property type="project" value="UniProtKB-KW"/>
</dbReference>
<dbReference type="PANTHER" id="PTHR12203:SF35">
    <property type="entry name" value="PROTEIN O-GLUCOSYLTRANSFERASE 1"/>
    <property type="match status" value="1"/>
</dbReference>
<gene>
    <name evidence="4" type="ORF">EYF88_07065</name>
    <name evidence="3" type="ORF">SAMN06265378_103325</name>
</gene>
<dbReference type="InterPro" id="IPR006598">
    <property type="entry name" value="CAP10"/>
</dbReference>
<reference evidence="4 6" key="3">
    <citation type="submission" date="2019-02" db="EMBL/GenBank/DDBJ databases">
        <authorList>
            <person name="Zhang G."/>
        </authorList>
    </citation>
    <scope>NUCLEOTIDE SEQUENCE [LARGE SCALE GENOMIC DNA]</scope>
    <source>
        <strain evidence="4 6">CMB17</strain>
    </source>
</reference>
<dbReference type="OrthoDB" id="7976614at2"/>
<dbReference type="Proteomes" id="UP000292859">
    <property type="component" value="Unassembled WGS sequence"/>
</dbReference>
<evidence type="ECO:0000313" key="4">
    <source>
        <dbReference type="EMBL" id="TBN51541.1"/>
    </source>
</evidence>
<dbReference type="Proteomes" id="UP000198409">
    <property type="component" value="Unassembled WGS sequence"/>
</dbReference>
<proteinExistence type="predicted"/>
<dbReference type="InterPro" id="IPR027417">
    <property type="entry name" value="P-loop_NTPase"/>
</dbReference>
<sequence>MTGGPLFFHISPDGCGEERLAALFNQSGHPAVCHDAGRLAETMLFAKASGGEPLSRWPDAALFAGLYRHVPHWRPPLQAWRHFGWLSGRFPQARFILTLRRPEDWILDRLTRDGGAVLRCHAHHRGCDPADLPGLWTADWHGHLAAVETFFGDDPRLIRVDLDRETPADLAARLGLMPPGSGSQAWFAQGAATQPADRARARCRPAVERVDADDADDIAAFCLRGLGGTGKEDGGLSEYFSAWDGAGRVTDRKGDQRRITVQGGVAVSAPDRHFKLIRAEGVINDVLRLGRAQPLRIDMEDSRWFGSPQGEPLSAPTLCHNRRMGARNAVLWPLPDQHSIGLPGFDDAAPDPIPWEEKLDRVVWRGMISGSVMTGDIKPGPASHVFLRQLADAADDAARQGAWDRLCNTNRLAFVRRWWGHPDFDLGVVMAWGFRALAQDPFLAPYCKPRRDRAFFHRFRYRLCLTGYDHGSNFIGAIDSQSVLLAVDDGWEVFYSGRFQPWKHYVPLERHCADIAEKLAWARDNPQACKAMSAAARAEAALLRKPATRRAILERILDGLAAAG</sequence>
<dbReference type="PANTHER" id="PTHR12203">
    <property type="entry name" value="KDEL LYS-ASP-GLU-LEU CONTAINING - RELATED"/>
    <property type="match status" value="1"/>
</dbReference>
<evidence type="ECO:0000313" key="5">
    <source>
        <dbReference type="Proteomes" id="UP000198409"/>
    </source>
</evidence>
<keyword evidence="6" id="KW-1185">Reference proteome</keyword>
<reference evidence="5" key="2">
    <citation type="submission" date="2017-06" db="EMBL/GenBank/DDBJ databases">
        <authorList>
            <person name="Varghese N."/>
            <person name="Submissions S."/>
        </authorList>
    </citation>
    <scope>NUCLEOTIDE SEQUENCE [LARGE SCALE GENOMIC DNA]</scope>
    <source>
        <strain evidence="5">DSM 26170</strain>
    </source>
</reference>
<evidence type="ECO:0000313" key="3">
    <source>
        <dbReference type="EMBL" id="SNR41088.1"/>
    </source>
</evidence>
<dbReference type="InterPro" id="IPR051091">
    <property type="entry name" value="O-Glucosyltr/Glycosyltrsf_90"/>
</dbReference>
<dbReference type="EMBL" id="SIRL01000003">
    <property type="protein sequence ID" value="TBN51541.1"/>
    <property type="molecule type" value="Genomic_DNA"/>
</dbReference>
<evidence type="ECO:0000259" key="2">
    <source>
        <dbReference type="Pfam" id="PF05686"/>
    </source>
</evidence>